<organism evidence="4 5">
    <name type="scientific">Deinococcus ruber</name>
    <dbReference type="NCBI Taxonomy" id="1848197"/>
    <lineage>
        <taxon>Bacteria</taxon>
        <taxon>Thermotogati</taxon>
        <taxon>Deinococcota</taxon>
        <taxon>Deinococci</taxon>
        <taxon>Deinococcales</taxon>
        <taxon>Deinococcaceae</taxon>
        <taxon>Deinococcus</taxon>
    </lineage>
</organism>
<dbReference type="RefSeq" id="WP_189091929.1">
    <property type="nucleotide sequence ID" value="NZ_BMQL01000025.1"/>
</dbReference>
<dbReference type="SUPFAM" id="SSF48452">
    <property type="entry name" value="TPR-like"/>
    <property type="match status" value="1"/>
</dbReference>
<dbReference type="GO" id="GO:0005524">
    <property type="term" value="F:ATP binding"/>
    <property type="evidence" value="ECO:0007669"/>
    <property type="project" value="UniProtKB-KW"/>
</dbReference>
<accession>A0A918CG61</accession>
<dbReference type="GO" id="GO:0005737">
    <property type="term" value="C:cytoplasm"/>
    <property type="evidence" value="ECO:0007669"/>
    <property type="project" value="TreeGrafter"/>
</dbReference>
<evidence type="ECO:0000259" key="3">
    <source>
        <dbReference type="Pfam" id="PF13191"/>
    </source>
</evidence>
<dbReference type="InterPro" id="IPR027417">
    <property type="entry name" value="P-loop_NTPase"/>
</dbReference>
<dbReference type="Gene3D" id="1.10.10.10">
    <property type="entry name" value="Winged helix-like DNA-binding domain superfamily/Winged helix DNA-binding domain"/>
    <property type="match status" value="1"/>
</dbReference>
<dbReference type="AlphaFoldDB" id="A0A918CG61"/>
<keyword evidence="2" id="KW-0067">ATP-binding</keyword>
<dbReference type="InterPro" id="IPR036388">
    <property type="entry name" value="WH-like_DNA-bd_sf"/>
</dbReference>
<dbReference type="InterPro" id="IPR041664">
    <property type="entry name" value="AAA_16"/>
</dbReference>
<dbReference type="PANTHER" id="PTHR16305">
    <property type="entry name" value="TESTICULAR SOLUBLE ADENYLYL CYCLASE"/>
    <property type="match status" value="1"/>
</dbReference>
<dbReference type="Proteomes" id="UP000603865">
    <property type="component" value="Unassembled WGS sequence"/>
</dbReference>
<comment type="caution">
    <text evidence="4">The sequence shown here is derived from an EMBL/GenBank/DDBJ whole genome shotgun (WGS) entry which is preliminary data.</text>
</comment>
<protein>
    <recommendedName>
        <fullName evidence="3">Orc1-like AAA ATPase domain-containing protein</fullName>
    </recommendedName>
</protein>
<feature type="domain" description="Orc1-like AAA ATPase" evidence="3">
    <location>
        <begin position="10"/>
        <end position="150"/>
    </location>
</feature>
<evidence type="ECO:0000256" key="2">
    <source>
        <dbReference type="ARBA" id="ARBA00022840"/>
    </source>
</evidence>
<dbReference type="PANTHER" id="PTHR16305:SF28">
    <property type="entry name" value="GUANYLATE CYCLASE DOMAIN-CONTAINING PROTEIN"/>
    <property type="match status" value="1"/>
</dbReference>
<dbReference type="GO" id="GO:0004016">
    <property type="term" value="F:adenylate cyclase activity"/>
    <property type="evidence" value="ECO:0007669"/>
    <property type="project" value="TreeGrafter"/>
</dbReference>
<evidence type="ECO:0000256" key="1">
    <source>
        <dbReference type="ARBA" id="ARBA00022741"/>
    </source>
</evidence>
<evidence type="ECO:0000313" key="4">
    <source>
        <dbReference type="EMBL" id="GGR20719.1"/>
    </source>
</evidence>
<name>A0A918CG61_9DEIO</name>
<keyword evidence="5" id="KW-1185">Reference proteome</keyword>
<reference evidence="4" key="2">
    <citation type="submission" date="2020-09" db="EMBL/GenBank/DDBJ databases">
        <authorList>
            <person name="Sun Q."/>
            <person name="Ohkuma M."/>
        </authorList>
    </citation>
    <scope>NUCLEOTIDE SEQUENCE</scope>
    <source>
        <strain evidence="4">JCM 31311</strain>
    </source>
</reference>
<gene>
    <name evidence="4" type="ORF">GCM10008957_36370</name>
</gene>
<reference evidence="4" key="1">
    <citation type="journal article" date="2014" name="Int. J. Syst. Evol. Microbiol.">
        <title>Complete genome sequence of Corynebacterium casei LMG S-19264T (=DSM 44701T), isolated from a smear-ripened cheese.</title>
        <authorList>
            <consortium name="US DOE Joint Genome Institute (JGI-PGF)"/>
            <person name="Walter F."/>
            <person name="Albersmeier A."/>
            <person name="Kalinowski J."/>
            <person name="Ruckert C."/>
        </authorList>
    </citation>
    <scope>NUCLEOTIDE SEQUENCE</scope>
    <source>
        <strain evidence="4">JCM 31311</strain>
    </source>
</reference>
<evidence type="ECO:0000313" key="5">
    <source>
        <dbReference type="Proteomes" id="UP000603865"/>
    </source>
</evidence>
<dbReference type="Pfam" id="PF13191">
    <property type="entry name" value="AAA_16"/>
    <property type="match status" value="1"/>
</dbReference>
<dbReference type="Gene3D" id="1.25.40.10">
    <property type="entry name" value="Tetratricopeptide repeat domain"/>
    <property type="match status" value="1"/>
</dbReference>
<dbReference type="SUPFAM" id="SSF52540">
    <property type="entry name" value="P-loop containing nucleoside triphosphate hydrolases"/>
    <property type="match status" value="1"/>
</dbReference>
<keyword evidence="1" id="KW-0547">Nucleotide-binding</keyword>
<sequence length="1120" mass="123575">MAQIHNAAAARLLQTWEEVRRGGPELLVLEGQAGLGKSFLVSELRQRVQRGADSTVILSAGNVVAGVLRGLPELMTRRDAAFVEAARPYLPAHPWPVLVAGRATQEPPEVVIARAVSECTTHAAPLLLLIEDLHDHSTHSQAFLRALWTRCLLDERPALLLLTSRPLAEHPAAHSLTEELQRSSQLIRGRSGLHETLRPVDEAGVQVVLEAQLGSGAPEQLTRWLHDHTGGHPLRCAELLHLLRDQGALRMQGHGWQFSPPPSASLPSSLSAVILTRLRAVQAASGPWRLLSALAVLDGNAEERPWRQVARVGPEVFAAAQSWLLHRDLIRLVPGAGATRFQCGHPLYAPLLRAELDWNELTTLHARAAEADLDILERARHARSAELSSAWQRTREALHAAMQRGAHPDVIREARELLDWKYEYGGGPLESAEAAEVRLALVQSLRLTGALEDVLTETQPELEADGQPSSALLAARAQALMELGRLTQATELARSALAAAQPGTLEHLLLEEVLYRALVNSGQLDAAQQGLEAALNHDTPPGGARRMQLLELLAHLAHRRGDYHLSLKLGREAVAEGEAERLDESMEPQHAELCWRARNYAGSSAIHMSLWDEAERHLHAAHALVTRHAMTARLMVVEGNFAYVHLMRGEYTEAEAGSWVQYRRAEASGNIRVQAALLWNIGICRLWRGDAVQALDCMQRSLAQWPSVGSANPTDFAEALAFQGRLDEAREMLTQPNHDHYPEHPNSAARVYLLLRQPHAALDAVRSISERDGHGLYARTCLVQAQAHLQLAQQAEAEALLNAAAHHAALASHRSVSAEVQLTRAVWEWRSGQFQTARQRWQQAASDLLPRGDGHAQFVQTLFVQEAAALQERDHAPPGLTASSRARLRLFGSLQIERPGREAGDAERPWRARKVKELLALLICAYYSEGAGAVPREHLMLALWPDADSDSAELSFRKTVARVRETLGGAALLTRDAHGRYRLEHVQSDLDDFLRALERQLDAVAVSLYRAPFLNDLDLSAVLPLRDALHADWRRTLLRFAANESQAARPHLLRLLAHDPLDLEATLALLESFRQANDQEAHAACLKRARTVYHATTGEIPAELLADTGMNREQRPPAKP</sequence>
<proteinExistence type="predicted"/>
<dbReference type="EMBL" id="BMQL01000025">
    <property type="protein sequence ID" value="GGR20719.1"/>
    <property type="molecule type" value="Genomic_DNA"/>
</dbReference>
<dbReference type="InterPro" id="IPR011990">
    <property type="entry name" value="TPR-like_helical_dom_sf"/>
</dbReference>